<dbReference type="AlphaFoldDB" id="A0A1I6FX10"/>
<keyword evidence="3" id="KW-1185">Reference proteome</keyword>
<reference evidence="3" key="1">
    <citation type="submission" date="2016-10" db="EMBL/GenBank/DDBJ databases">
        <authorList>
            <person name="Varghese N."/>
            <person name="Submissions S."/>
        </authorList>
    </citation>
    <scope>NUCLEOTIDE SEQUENCE [LARGE SCALE GENOMIC DNA]</scope>
    <source>
        <strain evidence="3">RD 26</strain>
    </source>
</reference>
<dbReference type="EMBL" id="FOYN01000002">
    <property type="protein sequence ID" value="SFR34502.1"/>
    <property type="molecule type" value="Genomic_DNA"/>
</dbReference>
<feature type="transmembrane region" description="Helical" evidence="1">
    <location>
        <begin position="400"/>
        <end position="416"/>
    </location>
</feature>
<accession>A0A1I6FX10</accession>
<feature type="transmembrane region" description="Helical" evidence="1">
    <location>
        <begin position="136"/>
        <end position="159"/>
    </location>
</feature>
<name>A0A1I6FX10_HALSD</name>
<feature type="transmembrane region" description="Helical" evidence="1">
    <location>
        <begin position="40"/>
        <end position="58"/>
    </location>
</feature>
<feature type="transmembrane region" description="Helical" evidence="1">
    <location>
        <begin position="179"/>
        <end position="203"/>
    </location>
</feature>
<gene>
    <name evidence="2" type="ORF">SAMN04487937_1327</name>
</gene>
<dbReference type="STRING" id="35743.SAMN04487937_1327"/>
<sequence>MNFKFVSRRDIIHPVLIVTLLIIPLGLLTSEIFSASIERATLSVVFFSLSLVFLLLSYNRYHDYFSPLGLMGLTWLLSISLSVTKLSPAFQTNWELDTWLIIFISLFSFIIGCLLAGNITKDRTGSVSFNSEALKIIILGTFLISYSSFIIIFIYTIGTNSISADVLTISWYKQVQREFWIFGLGYLYNLNFLLPVLCVGHVYRYGRDRLVTAILVISLTAWPFNILAVSHLLLPIFAIFIVINMMGSSTIRFSTSLIFGLVMLAVFVIMDVIYGSRIETFVSLGLVQFPDYLSALAMPYLYASTSFDNLQVILNTDIQHYYGSLTLEPFLKFTLLQDLLGIHPQEPTIMYGERFNANTYLATVYYDFGLLGPIVVPCVFGLISTHIYNFSRKYKSVPSITAYSVVAFPVTFAFFGDFFTSSFVLSLIIYCLFLHFIQLWLVASLSENPI</sequence>
<keyword evidence="1" id="KW-0472">Membrane</keyword>
<feature type="transmembrane region" description="Helical" evidence="1">
    <location>
        <begin position="210"/>
        <end position="243"/>
    </location>
</feature>
<evidence type="ECO:0000256" key="1">
    <source>
        <dbReference type="SAM" id="Phobius"/>
    </source>
</evidence>
<dbReference type="NCBIfam" id="TIGR04370">
    <property type="entry name" value="glyco_rpt_poly"/>
    <property type="match status" value="1"/>
</dbReference>
<feature type="transmembrane region" description="Helical" evidence="1">
    <location>
        <begin position="65"/>
        <end position="86"/>
    </location>
</feature>
<keyword evidence="1" id="KW-0812">Transmembrane</keyword>
<feature type="transmembrane region" description="Helical" evidence="1">
    <location>
        <begin position="368"/>
        <end position="388"/>
    </location>
</feature>
<protein>
    <submittedName>
        <fullName evidence="2">Oligosaccharide repeat unit polymerase</fullName>
    </submittedName>
</protein>
<evidence type="ECO:0000313" key="2">
    <source>
        <dbReference type="EMBL" id="SFR34502.1"/>
    </source>
</evidence>
<dbReference type="Proteomes" id="UP000198932">
    <property type="component" value="Unassembled WGS sequence"/>
</dbReference>
<feature type="transmembrane region" description="Helical" evidence="1">
    <location>
        <begin position="12"/>
        <end position="34"/>
    </location>
</feature>
<evidence type="ECO:0000313" key="3">
    <source>
        <dbReference type="Proteomes" id="UP000198932"/>
    </source>
</evidence>
<feature type="transmembrane region" description="Helical" evidence="1">
    <location>
        <begin position="281"/>
        <end position="302"/>
    </location>
</feature>
<dbReference type="RefSeq" id="WP_092921322.1">
    <property type="nucleotide sequence ID" value="NZ_FOYN01000002.1"/>
</dbReference>
<organism evidence="2 3">
    <name type="scientific">Halorubrum sodomense</name>
    <dbReference type="NCBI Taxonomy" id="35743"/>
    <lineage>
        <taxon>Archaea</taxon>
        <taxon>Methanobacteriati</taxon>
        <taxon>Methanobacteriota</taxon>
        <taxon>Stenosarchaea group</taxon>
        <taxon>Halobacteria</taxon>
        <taxon>Halobacteriales</taxon>
        <taxon>Haloferacaceae</taxon>
        <taxon>Halorubrum</taxon>
    </lineage>
</organism>
<feature type="transmembrane region" description="Helical" evidence="1">
    <location>
        <begin position="255"/>
        <end position="274"/>
    </location>
</feature>
<proteinExistence type="predicted"/>
<feature type="transmembrane region" description="Helical" evidence="1">
    <location>
        <begin position="98"/>
        <end position="116"/>
    </location>
</feature>
<keyword evidence="1" id="KW-1133">Transmembrane helix</keyword>
<feature type="transmembrane region" description="Helical" evidence="1">
    <location>
        <begin position="422"/>
        <end position="443"/>
    </location>
</feature>